<accession>A0A0A9AQE7</accession>
<organism evidence="1">
    <name type="scientific">Arundo donax</name>
    <name type="common">Giant reed</name>
    <name type="synonym">Donax arundinaceus</name>
    <dbReference type="NCBI Taxonomy" id="35708"/>
    <lineage>
        <taxon>Eukaryota</taxon>
        <taxon>Viridiplantae</taxon>
        <taxon>Streptophyta</taxon>
        <taxon>Embryophyta</taxon>
        <taxon>Tracheophyta</taxon>
        <taxon>Spermatophyta</taxon>
        <taxon>Magnoliopsida</taxon>
        <taxon>Liliopsida</taxon>
        <taxon>Poales</taxon>
        <taxon>Poaceae</taxon>
        <taxon>PACMAD clade</taxon>
        <taxon>Arundinoideae</taxon>
        <taxon>Arundineae</taxon>
        <taxon>Arundo</taxon>
    </lineage>
</organism>
<reference evidence="1" key="1">
    <citation type="submission" date="2014-09" db="EMBL/GenBank/DDBJ databases">
        <authorList>
            <person name="Magalhaes I.L.F."/>
            <person name="Oliveira U."/>
            <person name="Santos F.R."/>
            <person name="Vidigal T.H.D.A."/>
            <person name="Brescovit A.D."/>
            <person name="Santos A.J."/>
        </authorList>
    </citation>
    <scope>NUCLEOTIDE SEQUENCE</scope>
    <source>
        <tissue evidence="1">Shoot tissue taken approximately 20 cm above the soil surface</tissue>
    </source>
</reference>
<sequence length="21" mass="2511">MTSERRQLPAPAPAAWCRWWP</sequence>
<protein>
    <submittedName>
        <fullName evidence="1">Uncharacterized protein</fullName>
    </submittedName>
</protein>
<name>A0A0A9AQE7_ARUDO</name>
<dbReference type="EMBL" id="GBRH01248578">
    <property type="protein sequence ID" value="JAD49317.1"/>
    <property type="molecule type" value="Transcribed_RNA"/>
</dbReference>
<proteinExistence type="predicted"/>
<reference evidence="1" key="2">
    <citation type="journal article" date="2015" name="Data Brief">
        <title>Shoot transcriptome of the giant reed, Arundo donax.</title>
        <authorList>
            <person name="Barrero R.A."/>
            <person name="Guerrero F.D."/>
            <person name="Moolhuijzen P."/>
            <person name="Goolsby J.A."/>
            <person name="Tidwell J."/>
            <person name="Bellgard S.E."/>
            <person name="Bellgard M.I."/>
        </authorList>
    </citation>
    <scope>NUCLEOTIDE SEQUENCE</scope>
    <source>
        <tissue evidence="1">Shoot tissue taken approximately 20 cm above the soil surface</tissue>
    </source>
</reference>
<dbReference type="AlphaFoldDB" id="A0A0A9AQE7"/>
<evidence type="ECO:0000313" key="1">
    <source>
        <dbReference type="EMBL" id="JAD49317.1"/>
    </source>
</evidence>